<dbReference type="InterPro" id="IPR027417">
    <property type="entry name" value="P-loop_NTPase"/>
</dbReference>
<comment type="catalytic activity">
    <reaction evidence="16">
        <text>GTP + H2O = GDP + phosphate + H(+)</text>
        <dbReference type="Rhea" id="RHEA:19669"/>
        <dbReference type="ChEBI" id="CHEBI:15377"/>
        <dbReference type="ChEBI" id="CHEBI:15378"/>
        <dbReference type="ChEBI" id="CHEBI:37565"/>
        <dbReference type="ChEBI" id="CHEBI:43474"/>
        <dbReference type="ChEBI" id="CHEBI:58189"/>
        <dbReference type="EC" id="3.6.5.2"/>
    </reaction>
    <physiologicalReaction direction="left-to-right" evidence="16">
        <dbReference type="Rhea" id="RHEA:19670"/>
    </physiologicalReaction>
</comment>
<dbReference type="InterPro" id="IPR050227">
    <property type="entry name" value="Rab"/>
</dbReference>
<evidence type="ECO:0000313" key="21">
    <source>
        <dbReference type="Proteomes" id="UP000677054"/>
    </source>
</evidence>
<dbReference type="SUPFAM" id="SSF52540">
    <property type="entry name" value="P-loop containing nucleoside triphosphate hydrolases"/>
    <property type="match status" value="1"/>
</dbReference>
<keyword evidence="11" id="KW-0342">GTP-binding</keyword>
<keyword evidence="13" id="KW-0449">Lipoprotein</keyword>
<accession>A0A7R9A3F3</accession>
<keyword evidence="9" id="KW-0653">Protein transport</keyword>
<evidence type="ECO:0000256" key="1">
    <source>
        <dbReference type="ARBA" id="ARBA00001946"/>
    </source>
</evidence>
<keyword evidence="4" id="KW-0813">Transport</keyword>
<evidence type="ECO:0000256" key="19">
    <source>
        <dbReference type="SAM" id="MobiDB-lite"/>
    </source>
</evidence>
<dbReference type="GO" id="GO:0003925">
    <property type="term" value="F:G protein activity"/>
    <property type="evidence" value="ECO:0007669"/>
    <property type="project" value="UniProtKB-EC"/>
</dbReference>
<gene>
    <name evidence="20" type="ORF">DSTB1V02_LOCUS1442</name>
</gene>
<evidence type="ECO:0000256" key="6">
    <source>
        <dbReference type="ARBA" id="ARBA00022741"/>
    </source>
</evidence>
<dbReference type="GO" id="GO:0005525">
    <property type="term" value="F:GTP binding"/>
    <property type="evidence" value="ECO:0007669"/>
    <property type="project" value="UniProtKB-KW"/>
</dbReference>
<dbReference type="GO" id="GO:0000139">
    <property type="term" value="C:Golgi membrane"/>
    <property type="evidence" value="ECO:0007669"/>
    <property type="project" value="UniProtKB-SubCell"/>
</dbReference>
<evidence type="ECO:0000256" key="8">
    <source>
        <dbReference type="ARBA" id="ARBA00022842"/>
    </source>
</evidence>
<evidence type="ECO:0000256" key="4">
    <source>
        <dbReference type="ARBA" id="ARBA00022448"/>
    </source>
</evidence>
<keyword evidence="14" id="KW-0636">Prenylation</keyword>
<evidence type="ECO:0000256" key="10">
    <source>
        <dbReference type="ARBA" id="ARBA00023034"/>
    </source>
</evidence>
<evidence type="ECO:0000256" key="12">
    <source>
        <dbReference type="ARBA" id="ARBA00023136"/>
    </source>
</evidence>
<dbReference type="EC" id="3.6.5.2" evidence="3"/>
<evidence type="ECO:0000256" key="14">
    <source>
        <dbReference type="ARBA" id="ARBA00023289"/>
    </source>
</evidence>
<dbReference type="FunFam" id="3.40.50.300:FF:000707">
    <property type="entry name" value="RAB36, member RAS oncogene family"/>
    <property type="match status" value="1"/>
</dbReference>
<dbReference type="SMART" id="SM00176">
    <property type="entry name" value="RAN"/>
    <property type="match status" value="1"/>
</dbReference>
<dbReference type="InterPro" id="IPR005225">
    <property type="entry name" value="Small_GTP-bd"/>
</dbReference>
<proteinExistence type="inferred from homology"/>
<dbReference type="PROSITE" id="PS51421">
    <property type="entry name" value="RAS"/>
    <property type="match status" value="1"/>
</dbReference>
<dbReference type="SMART" id="SM00175">
    <property type="entry name" value="RAB"/>
    <property type="match status" value="1"/>
</dbReference>
<dbReference type="PROSITE" id="PS51419">
    <property type="entry name" value="RAB"/>
    <property type="match status" value="1"/>
</dbReference>
<evidence type="ECO:0000256" key="9">
    <source>
        <dbReference type="ARBA" id="ARBA00022927"/>
    </source>
</evidence>
<dbReference type="Pfam" id="PF00071">
    <property type="entry name" value="Ras"/>
    <property type="match status" value="1"/>
</dbReference>
<dbReference type="PRINTS" id="PR00449">
    <property type="entry name" value="RASTRNSFRMNG"/>
</dbReference>
<keyword evidence="7" id="KW-0378">Hydrolase</keyword>
<name>A0A7R9A3F3_9CRUS</name>
<keyword evidence="10" id="KW-0333">Golgi apparatus</keyword>
<dbReference type="NCBIfam" id="TIGR00231">
    <property type="entry name" value="small_GTP"/>
    <property type="match status" value="1"/>
</dbReference>
<evidence type="ECO:0000256" key="13">
    <source>
        <dbReference type="ARBA" id="ARBA00023288"/>
    </source>
</evidence>
<dbReference type="Gene3D" id="3.40.50.300">
    <property type="entry name" value="P-loop containing nucleotide triphosphate hydrolases"/>
    <property type="match status" value="1"/>
</dbReference>
<comment type="function">
    <text evidence="17">The small GTPases Rab are key regulators of intracellular membrane trafficking, from the formation of transport vesicles to their fusion with membranes. Rabs cycle between an inactive GDP-bound form and an active GTP-bound form that is able to recruit to membranes different sets of downstream effectors directly responsible for vesicle formation, movement, tethering and fusion.</text>
</comment>
<dbReference type="PANTHER" id="PTHR47977">
    <property type="entry name" value="RAS-RELATED PROTEIN RAB"/>
    <property type="match status" value="1"/>
</dbReference>
<sequence length="460" mass="51655">MKVAMSVAVVTFQRMRREEKELKEVAAPYRSEVSPYAQQGGEFPPEVRQWVNSICRSIPNPTVSHTSKVIVLGDIAVGKTSLVNRFCYEVFDTQYKATIGVDFEVERFTVLGVPFHIQFWDTAGAERFRCIAASYYRAAQVIVVVYDMTDLLTLEHCQKWLNDALDASSPSSSAKPLVFLVGTKMDLMATEAIGAIESRVTEMCALLGAEMWSVSAKTGENISQLFSRIASLAFLTYVRSDTEERKNSASATIGNHSIKWFGPSYKGDLDLPPQFTSLGHRPDDESVGEATEWDRVFAVYVRGRYFIRTDSQVDKYRIRIRIGKMHRRIPTKTQNVHGPAQRQDSKKKNTWEKFDPTGRKTLRAVSVQRANHADPQASQVDDGFARCDVPGRIPIKPQNAHDFIPEARLERETHEKNSARPDPTPKKKLRDPSPETTRGSGVCRLGRSAACAGYQVDEVI</sequence>
<comment type="similarity">
    <text evidence="2">Belongs to the small GTPase superfamily. Rab family.</text>
</comment>
<keyword evidence="5" id="KW-0479">Metal-binding</keyword>
<evidence type="ECO:0000256" key="17">
    <source>
        <dbReference type="ARBA" id="ARBA00058763"/>
    </source>
</evidence>
<feature type="compositionally biased region" description="Basic and acidic residues" evidence="19">
    <location>
        <begin position="343"/>
        <end position="358"/>
    </location>
</feature>
<keyword evidence="21" id="KW-1185">Reference proteome</keyword>
<dbReference type="SMART" id="SM00173">
    <property type="entry name" value="RAS"/>
    <property type="match status" value="1"/>
</dbReference>
<protein>
    <recommendedName>
        <fullName evidence="18">Ras-related protein Rab-36</fullName>
        <ecNumber evidence="3">3.6.5.2</ecNumber>
    </recommendedName>
</protein>
<feature type="region of interest" description="Disordered" evidence="19">
    <location>
        <begin position="329"/>
        <end position="444"/>
    </location>
</feature>
<dbReference type="AlphaFoldDB" id="A0A7R9A3F3"/>
<evidence type="ECO:0000256" key="3">
    <source>
        <dbReference type="ARBA" id="ARBA00011984"/>
    </source>
</evidence>
<evidence type="ECO:0000256" key="2">
    <source>
        <dbReference type="ARBA" id="ARBA00006270"/>
    </source>
</evidence>
<keyword evidence="6" id="KW-0547">Nucleotide-binding</keyword>
<dbReference type="InterPro" id="IPR001806">
    <property type="entry name" value="Small_GTPase"/>
</dbReference>
<dbReference type="GO" id="GO:0046872">
    <property type="term" value="F:metal ion binding"/>
    <property type="evidence" value="ECO:0007669"/>
    <property type="project" value="UniProtKB-KW"/>
</dbReference>
<feature type="compositionally biased region" description="Basic and acidic residues" evidence="19">
    <location>
        <begin position="403"/>
        <end position="433"/>
    </location>
</feature>
<comment type="cofactor">
    <cofactor evidence="1">
        <name>Mg(2+)</name>
        <dbReference type="ChEBI" id="CHEBI:18420"/>
    </cofactor>
</comment>
<dbReference type="GO" id="GO:0015031">
    <property type="term" value="P:protein transport"/>
    <property type="evidence" value="ECO:0007669"/>
    <property type="project" value="UniProtKB-KW"/>
</dbReference>
<evidence type="ECO:0000256" key="11">
    <source>
        <dbReference type="ARBA" id="ARBA00023134"/>
    </source>
</evidence>
<dbReference type="EMBL" id="CAJPEV010000136">
    <property type="protein sequence ID" value="CAG0881184.1"/>
    <property type="molecule type" value="Genomic_DNA"/>
</dbReference>
<dbReference type="SMART" id="SM00174">
    <property type="entry name" value="RHO"/>
    <property type="match status" value="1"/>
</dbReference>
<evidence type="ECO:0000256" key="16">
    <source>
        <dbReference type="ARBA" id="ARBA00047660"/>
    </source>
</evidence>
<keyword evidence="12" id="KW-0472">Membrane</keyword>
<organism evidence="20">
    <name type="scientific">Darwinula stevensoni</name>
    <dbReference type="NCBI Taxonomy" id="69355"/>
    <lineage>
        <taxon>Eukaryota</taxon>
        <taxon>Metazoa</taxon>
        <taxon>Ecdysozoa</taxon>
        <taxon>Arthropoda</taxon>
        <taxon>Crustacea</taxon>
        <taxon>Oligostraca</taxon>
        <taxon>Ostracoda</taxon>
        <taxon>Podocopa</taxon>
        <taxon>Podocopida</taxon>
        <taxon>Darwinulocopina</taxon>
        <taxon>Darwinuloidea</taxon>
        <taxon>Darwinulidae</taxon>
        <taxon>Darwinula</taxon>
    </lineage>
</organism>
<dbReference type="OrthoDB" id="413584at2759"/>
<comment type="subcellular location">
    <subcellularLocation>
        <location evidence="15">Golgi apparatus membrane</location>
        <topology evidence="15">Lipid-anchor</topology>
    </subcellularLocation>
</comment>
<evidence type="ECO:0000256" key="18">
    <source>
        <dbReference type="ARBA" id="ARBA00067830"/>
    </source>
</evidence>
<dbReference type="EMBL" id="LR899653">
    <property type="protein sequence ID" value="CAD7241452.1"/>
    <property type="molecule type" value="Genomic_DNA"/>
</dbReference>
<evidence type="ECO:0000256" key="7">
    <source>
        <dbReference type="ARBA" id="ARBA00022801"/>
    </source>
</evidence>
<keyword evidence="8" id="KW-0460">Magnesium</keyword>
<reference evidence="20" key="1">
    <citation type="submission" date="2020-11" db="EMBL/GenBank/DDBJ databases">
        <authorList>
            <person name="Tran Van P."/>
        </authorList>
    </citation>
    <scope>NUCLEOTIDE SEQUENCE</scope>
</reference>
<dbReference type="Proteomes" id="UP000677054">
    <property type="component" value="Unassembled WGS sequence"/>
</dbReference>
<evidence type="ECO:0000256" key="15">
    <source>
        <dbReference type="ARBA" id="ARBA00037794"/>
    </source>
</evidence>
<evidence type="ECO:0000313" key="20">
    <source>
        <dbReference type="EMBL" id="CAD7241452.1"/>
    </source>
</evidence>
<evidence type="ECO:0000256" key="5">
    <source>
        <dbReference type="ARBA" id="ARBA00022723"/>
    </source>
</evidence>